<keyword evidence="3" id="KW-1185">Reference proteome</keyword>
<name>A0A1M6MG24_9FLAO</name>
<dbReference type="Pfam" id="PF13905">
    <property type="entry name" value="Thioredoxin_8"/>
    <property type="match status" value="1"/>
</dbReference>
<dbReference type="InterPro" id="IPR013766">
    <property type="entry name" value="Thioredoxin_domain"/>
</dbReference>
<dbReference type="Gene3D" id="3.40.30.10">
    <property type="entry name" value="Glutaredoxin"/>
    <property type="match status" value="1"/>
</dbReference>
<evidence type="ECO:0000259" key="1">
    <source>
        <dbReference type="PROSITE" id="PS51352"/>
    </source>
</evidence>
<dbReference type="PROSITE" id="PS51257">
    <property type="entry name" value="PROKAR_LIPOPROTEIN"/>
    <property type="match status" value="1"/>
</dbReference>
<evidence type="ECO:0000313" key="2">
    <source>
        <dbReference type="EMBL" id="SHJ82280.1"/>
    </source>
</evidence>
<dbReference type="OrthoDB" id="1146847at2"/>
<feature type="domain" description="Thioredoxin" evidence="1">
    <location>
        <begin position="333"/>
        <end position="468"/>
    </location>
</feature>
<proteinExistence type="predicted"/>
<reference evidence="3" key="1">
    <citation type="submission" date="2016-11" db="EMBL/GenBank/DDBJ databases">
        <authorList>
            <person name="Varghese N."/>
            <person name="Submissions S."/>
        </authorList>
    </citation>
    <scope>NUCLEOTIDE SEQUENCE [LARGE SCALE GENOMIC DNA]</scope>
    <source>
        <strain evidence="3">DSM 22807</strain>
    </source>
</reference>
<dbReference type="RefSeq" id="WP_072785990.1">
    <property type="nucleotide sequence ID" value="NZ_FQZH01000007.1"/>
</dbReference>
<dbReference type="InterPro" id="IPR012336">
    <property type="entry name" value="Thioredoxin-like_fold"/>
</dbReference>
<dbReference type="SUPFAM" id="SSF52833">
    <property type="entry name" value="Thioredoxin-like"/>
    <property type="match status" value="1"/>
</dbReference>
<gene>
    <name evidence="2" type="ORF">SAMN05444337_2701</name>
</gene>
<organism evidence="2 3">
    <name type="scientific">Flavobacterium haoranii</name>
    <dbReference type="NCBI Taxonomy" id="683124"/>
    <lineage>
        <taxon>Bacteria</taxon>
        <taxon>Pseudomonadati</taxon>
        <taxon>Bacteroidota</taxon>
        <taxon>Flavobacteriia</taxon>
        <taxon>Flavobacteriales</taxon>
        <taxon>Flavobacteriaceae</taxon>
        <taxon>Flavobacterium</taxon>
    </lineage>
</organism>
<dbReference type="STRING" id="683124.SAMN05444337_2701"/>
<accession>A0A1M6MG24</accession>
<protein>
    <submittedName>
        <fullName evidence="2">Thioredoxin-like</fullName>
    </submittedName>
</protein>
<dbReference type="AlphaFoldDB" id="A0A1M6MG24"/>
<dbReference type="InterPro" id="IPR036249">
    <property type="entry name" value="Thioredoxin-like_sf"/>
</dbReference>
<evidence type="ECO:0000313" key="3">
    <source>
        <dbReference type="Proteomes" id="UP000184232"/>
    </source>
</evidence>
<dbReference type="EMBL" id="FQZH01000007">
    <property type="protein sequence ID" value="SHJ82280.1"/>
    <property type="molecule type" value="Genomic_DNA"/>
</dbReference>
<sequence>MLKNYLLNFLPVYALSFFSLTSCEKVFEPDGYEAYFGGEIINPQSKEILFLKNGVVIDTIKLDENNRFLHKFDSLAPGLYTFQHAPEYQYIFFDKNDSIMIRLNTNDFDNSLAFCGRGDEKNNFLIDQFLKNEKEKNQLFEILDKDFKTFNSTIESDYRSRTADYLKRRAEIGWSEDFDAVAKSGVDLNYYYKKELYPFVHQYKTGEEVYKELPNNFYSYRTSLNFNNENLANFSPFIKYVTSLLNNKSFVKNHYKIDELSLENSIYKLNLTDSLISNPIIKNIVLNNVAYMYLLEEQNMFNNKKFIDRYLELSTDKEQQKEVKSIYDAVQNLKVGNKLPEVEIVDKNSEKVDLQSITDNKLTVIFFWSSYAESHLEGVHKKAKLYKEKYPNVNFVGININDASENWKRALKDYNFGNIKELRSTNFSDIKHKWVITKLHRTIILNPDGTIKNAFVNLFDVNFEKDLK</sequence>
<dbReference type="Proteomes" id="UP000184232">
    <property type="component" value="Unassembled WGS sequence"/>
</dbReference>
<dbReference type="PROSITE" id="PS51352">
    <property type="entry name" value="THIOREDOXIN_2"/>
    <property type="match status" value="1"/>
</dbReference>